<name>D8U3U9_VOLCA</name>
<protein>
    <submittedName>
        <fullName evidence="2">Uncharacterized protein</fullName>
    </submittedName>
</protein>
<dbReference type="Proteomes" id="UP000001058">
    <property type="component" value="Unassembled WGS sequence"/>
</dbReference>
<dbReference type="GeneID" id="9622300"/>
<proteinExistence type="predicted"/>
<gene>
    <name evidence="2" type="ORF">VOLCADRAFT_94075</name>
</gene>
<evidence type="ECO:0000313" key="3">
    <source>
        <dbReference type="Proteomes" id="UP000001058"/>
    </source>
</evidence>
<dbReference type="RefSeq" id="XP_002953282.1">
    <property type="nucleotide sequence ID" value="XM_002953236.1"/>
</dbReference>
<sequence length="192" mass="19248">MSSIGPLGPPPTAPIVNPILWAPELPTNRPQMHVETAAAVAPGIRRHLVAAAPPPPWAAEGGPPSERHVVTPTELEERAAAVHEMTFHKTSELSGARLDPHDPKAPFGATAKDDQGEPLTEREGPEDDPYGCSTGVTVSGGANGGCDGGAAGPAAAAEEEILLGDGTLASAEVAIAVLARGGDDGGGRSSAA</sequence>
<dbReference type="KEGG" id="vcn:VOLCADRAFT_94075"/>
<evidence type="ECO:0000313" key="2">
    <source>
        <dbReference type="EMBL" id="EFJ45592.1"/>
    </source>
</evidence>
<dbReference type="AlphaFoldDB" id="D8U3U9"/>
<evidence type="ECO:0000256" key="1">
    <source>
        <dbReference type="SAM" id="MobiDB-lite"/>
    </source>
</evidence>
<reference evidence="2 3" key="1">
    <citation type="journal article" date="2010" name="Science">
        <title>Genomic analysis of organismal complexity in the multicellular green alga Volvox carteri.</title>
        <authorList>
            <person name="Prochnik S.E."/>
            <person name="Umen J."/>
            <person name="Nedelcu A.M."/>
            <person name="Hallmann A."/>
            <person name="Miller S.M."/>
            <person name="Nishii I."/>
            <person name="Ferris P."/>
            <person name="Kuo A."/>
            <person name="Mitros T."/>
            <person name="Fritz-Laylin L.K."/>
            <person name="Hellsten U."/>
            <person name="Chapman J."/>
            <person name="Simakov O."/>
            <person name="Rensing S.A."/>
            <person name="Terry A."/>
            <person name="Pangilinan J."/>
            <person name="Kapitonov V."/>
            <person name="Jurka J."/>
            <person name="Salamov A."/>
            <person name="Shapiro H."/>
            <person name="Schmutz J."/>
            <person name="Grimwood J."/>
            <person name="Lindquist E."/>
            <person name="Lucas S."/>
            <person name="Grigoriev I.V."/>
            <person name="Schmitt R."/>
            <person name="Kirk D."/>
            <person name="Rokhsar D.S."/>
        </authorList>
    </citation>
    <scope>NUCLEOTIDE SEQUENCE [LARGE SCALE GENOMIC DNA]</scope>
    <source>
        <strain evidence="3">f. Nagariensis / Eve</strain>
    </source>
</reference>
<organism evidence="3">
    <name type="scientific">Volvox carteri f. nagariensis</name>
    <dbReference type="NCBI Taxonomy" id="3068"/>
    <lineage>
        <taxon>Eukaryota</taxon>
        <taxon>Viridiplantae</taxon>
        <taxon>Chlorophyta</taxon>
        <taxon>core chlorophytes</taxon>
        <taxon>Chlorophyceae</taxon>
        <taxon>CS clade</taxon>
        <taxon>Chlamydomonadales</taxon>
        <taxon>Volvocaceae</taxon>
        <taxon>Volvox</taxon>
    </lineage>
</organism>
<feature type="compositionally biased region" description="Gly residues" evidence="1">
    <location>
        <begin position="141"/>
        <end position="151"/>
    </location>
</feature>
<accession>D8U3U9</accession>
<keyword evidence="3" id="KW-1185">Reference proteome</keyword>
<dbReference type="InParanoid" id="D8U3U9"/>
<dbReference type="EMBL" id="GL378356">
    <property type="protein sequence ID" value="EFJ45592.1"/>
    <property type="molecule type" value="Genomic_DNA"/>
</dbReference>
<feature type="compositionally biased region" description="Basic and acidic residues" evidence="1">
    <location>
        <begin position="111"/>
        <end position="123"/>
    </location>
</feature>
<feature type="region of interest" description="Disordered" evidence="1">
    <location>
        <begin position="90"/>
        <end position="153"/>
    </location>
</feature>
<dbReference type="OrthoDB" id="533839at2759"/>